<dbReference type="Proteomes" id="UP000254571">
    <property type="component" value="Unassembled WGS sequence"/>
</dbReference>
<keyword evidence="3" id="KW-0547">Nucleotide-binding</keyword>
<organism evidence="6 7">
    <name type="scientific">Klebsiella grimontii</name>
    <dbReference type="NCBI Taxonomy" id="2058152"/>
    <lineage>
        <taxon>Bacteria</taxon>
        <taxon>Pseudomonadati</taxon>
        <taxon>Pseudomonadota</taxon>
        <taxon>Gammaproteobacteria</taxon>
        <taxon>Enterobacterales</taxon>
        <taxon>Enterobacteriaceae</taxon>
        <taxon>Klebsiella/Raoultella group</taxon>
        <taxon>Klebsiella</taxon>
    </lineage>
</organism>
<dbReference type="PANTHER" id="PTHR43790:SF9">
    <property type="entry name" value="GALACTOFURANOSE TRANSPORTER ATP-BINDING PROTEIN YTFR"/>
    <property type="match status" value="1"/>
</dbReference>
<dbReference type="EC" id="3.6.3.17" evidence="6"/>
<evidence type="ECO:0000256" key="1">
    <source>
        <dbReference type="ARBA" id="ARBA00022448"/>
    </source>
</evidence>
<dbReference type="InterPro" id="IPR003439">
    <property type="entry name" value="ABC_transporter-like_ATP-bd"/>
</dbReference>
<dbReference type="Gene3D" id="3.40.50.300">
    <property type="entry name" value="P-loop containing nucleotide triphosphate hydrolases"/>
    <property type="match status" value="2"/>
</dbReference>
<comment type="caution">
    <text evidence="6">The sequence shown here is derived from an EMBL/GenBank/DDBJ whole genome shotgun (WGS) entry which is preliminary data.</text>
</comment>
<protein>
    <submittedName>
        <fullName evidence="6">Inositol transport system ATP-binding protein</fullName>
        <ecNumber evidence="6">3.6.3.17</ecNumber>
    </submittedName>
</protein>
<reference evidence="6 7" key="1">
    <citation type="submission" date="2018-06" db="EMBL/GenBank/DDBJ databases">
        <authorList>
            <consortium name="Pathogen Informatics"/>
            <person name="Doyle S."/>
        </authorList>
    </citation>
    <scope>NUCLEOTIDE SEQUENCE [LARGE SCALE GENOMIC DNA]</scope>
    <source>
        <strain evidence="6 7">NCTC9149</strain>
    </source>
</reference>
<evidence type="ECO:0000256" key="2">
    <source>
        <dbReference type="ARBA" id="ARBA00022737"/>
    </source>
</evidence>
<evidence type="ECO:0000313" key="6">
    <source>
        <dbReference type="EMBL" id="STW06101.1"/>
    </source>
</evidence>
<feature type="domain" description="ABC transporter" evidence="5">
    <location>
        <begin position="101"/>
        <end position="351"/>
    </location>
</feature>
<dbReference type="AlphaFoldDB" id="A0A7H4P0Y6"/>
<gene>
    <name evidence="6" type="primary">rbsA_1</name>
    <name evidence="6" type="ORF">NCTC9149_02502</name>
</gene>
<dbReference type="InterPro" id="IPR003593">
    <property type="entry name" value="AAA+_ATPase"/>
</dbReference>
<dbReference type="PROSITE" id="PS00211">
    <property type="entry name" value="ABC_TRANSPORTER_1"/>
    <property type="match status" value="1"/>
</dbReference>
<dbReference type="PANTHER" id="PTHR43790">
    <property type="entry name" value="CARBOHYDRATE TRANSPORT ATP-BINDING PROTEIN MG119-RELATED"/>
    <property type="match status" value="1"/>
</dbReference>
<evidence type="ECO:0000256" key="3">
    <source>
        <dbReference type="ARBA" id="ARBA00022741"/>
    </source>
</evidence>
<keyword evidence="2" id="KW-0677">Repeat</keyword>
<keyword evidence="4 6" id="KW-0067">ATP-binding</keyword>
<dbReference type="EMBL" id="UGMX01000002">
    <property type="protein sequence ID" value="STW06101.1"/>
    <property type="molecule type" value="Genomic_DNA"/>
</dbReference>
<dbReference type="GO" id="GO:0005524">
    <property type="term" value="F:ATP binding"/>
    <property type="evidence" value="ECO:0007669"/>
    <property type="project" value="UniProtKB-KW"/>
</dbReference>
<dbReference type="CDD" id="cd03215">
    <property type="entry name" value="ABC_Carb_Monos_II"/>
    <property type="match status" value="1"/>
</dbReference>
<dbReference type="GO" id="GO:0016887">
    <property type="term" value="F:ATP hydrolysis activity"/>
    <property type="evidence" value="ECO:0007669"/>
    <property type="project" value="InterPro"/>
</dbReference>
<dbReference type="SMART" id="SM00382">
    <property type="entry name" value="AAA"/>
    <property type="match status" value="1"/>
</dbReference>
<dbReference type="SUPFAM" id="SSF52540">
    <property type="entry name" value="P-loop containing nucleoside triphosphate hydrolases"/>
    <property type="match status" value="2"/>
</dbReference>
<proteinExistence type="predicted"/>
<evidence type="ECO:0000259" key="5">
    <source>
        <dbReference type="PROSITE" id="PS50893"/>
    </source>
</evidence>
<name>A0A7H4P0Y6_9ENTR</name>
<keyword evidence="1" id="KW-0813">Transport</keyword>
<evidence type="ECO:0000313" key="7">
    <source>
        <dbReference type="Proteomes" id="UP000254571"/>
    </source>
</evidence>
<dbReference type="InterPro" id="IPR017871">
    <property type="entry name" value="ABC_transporter-like_CS"/>
</dbReference>
<keyword evidence="6" id="KW-0378">Hydrolase</keyword>
<dbReference type="PROSITE" id="PS50893">
    <property type="entry name" value="ABC_TRANSPORTER_2"/>
    <property type="match status" value="1"/>
</dbReference>
<dbReference type="InterPro" id="IPR050107">
    <property type="entry name" value="ABC_carbohydrate_import_ATPase"/>
</dbReference>
<accession>A0A7H4P0Y6</accession>
<dbReference type="InterPro" id="IPR027417">
    <property type="entry name" value="P-loop_NTPase"/>
</dbReference>
<evidence type="ECO:0000256" key="4">
    <source>
        <dbReference type="ARBA" id="ARBA00022840"/>
    </source>
</evidence>
<sequence length="356" mass="38379">MLEVVSNLDRDARFLFLDEPTTALEGAQAEELLQAVQRIAREKQIGVVLVSHKLDEVLGVCDEATVMCGGRVIYNEGKKTLSKSAIIDAIVGDANAYQAPSNSRSLIRGAMGKPWLSVTNLQTDRLKGINLEAYRGEILGIYGLAGAGRTRLCQTLFGLETVTGGDIRLGHKEYHPSSPAKAIDKGIAYLTEERKKDGFIPQMSSYANAMLPVLKKFRSGGFVSHSAARQAAAELLSKMNTLGTLSGPIKSLSGGNQQKVLLARVIAQNANLVLLDEPTKGVDIGAKADIYRIIHQLADKGCCVIVVSSEEEELLDVADTITVFRQGKCDGVIIPARDLKPADLRKAAWEHAEAQA</sequence>
<dbReference type="Pfam" id="PF00005">
    <property type="entry name" value="ABC_tran"/>
    <property type="match status" value="1"/>
</dbReference>